<reference evidence="4 5" key="1">
    <citation type="journal article" date="2015" name="Int. J. Syst. Evol. Microbiol.">
        <title>Carboxylicivirga linearis sp. nov., isolated from a sea cucumber culture pond.</title>
        <authorList>
            <person name="Wang F.Q."/>
            <person name="Zhou Y.X."/>
            <person name="Lin X.Z."/>
            <person name="Chen G.J."/>
            <person name="Du Z.J."/>
        </authorList>
    </citation>
    <scope>NUCLEOTIDE SEQUENCE [LARGE SCALE GENOMIC DNA]</scope>
    <source>
        <strain evidence="4 5">FB218</strain>
    </source>
</reference>
<name>A0ABS5K029_9BACT</name>
<dbReference type="Proteomes" id="UP000708576">
    <property type="component" value="Unassembled WGS sequence"/>
</dbReference>
<evidence type="ECO:0000256" key="2">
    <source>
        <dbReference type="SAM" id="SignalP"/>
    </source>
</evidence>
<organism evidence="4 5">
    <name type="scientific">Carboxylicivirga linearis</name>
    <dbReference type="NCBI Taxonomy" id="1628157"/>
    <lineage>
        <taxon>Bacteria</taxon>
        <taxon>Pseudomonadati</taxon>
        <taxon>Bacteroidota</taxon>
        <taxon>Bacteroidia</taxon>
        <taxon>Marinilabiliales</taxon>
        <taxon>Marinilabiliaceae</taxon>
        <taxon>Carboxylicivirga</taxon>
    </lineage>
</organism>
<dbReference type="InterPro" id="IPR002933">
    <property type="entry name" value="Peptidase_M20"/>
</dbReference>
<dbReference type="PANTHER" id="PTHR11014:SF63">
    <property type="entry name" value="METALLOPEPTIDASE, PUTATIVE (AFU_ORTHOLOGUE AFUA_6G09600)-RELATED"/>
    <property type="match status" value="1"/>
</dbReference>
<gene>
    <name evidence="4" type="ORF">KEM10_19570</name>
</gene>
<dbReference type="PANTHER" id="PTHR11014">
    <property type="entry name" value="PEPTIDASE M20 FAMILY MEMBER"/>
    <property type="match status" value="1"/>
</dbReference>
<dbReference type="Gene3D" id="3.40.630.10">
    <property type="entry name" value="Zn peptidases"/>
    <property type="match status" value="1"/>
</dbReference>
<dbReference type="NCBIfam" id="TIGR01891">
    <property type="entry name" value="amidohydrolases"/>
    <property type="match status" value="1"/>
</dbReference>
<dbReference type="SUPFAM" id="SSF53187">
    <property type="entry name" value="Zn-dependent exopeptidases"/>
    <property type="match status" value="1"/>
</dbReference>
<proteinExistence type="predicted"/>
<dbReference type="InterPro" id="IPR017439">
    <property type="entry name" value="Amidohydrolase"/>
</dbReference>
<dbReference type="EMBL" id="JAGUCO010000024">
    <property type="protein sequence ID" value="MBS2100495.1"/>
    <property type="molecule type" value="Genomic_DNA"/>
</dbReference>
<dbReference type="SUPFAM" id="SSF55031">
    <property type="entry name" value="Bacterial exopeptidase dimerisation domain"/>
    <property type="match status" value="1"/>
</dbReference>
<comment type="caution">
    <text evidence="4">The sequence shown here is derived from an EMBL/GenBank/DDBJ whole genome shotgun (WGS) entry which is preliminary data.</text>
</comment>
<dbReference type="RefSeq" id="WP_212218452.1">
    <property type="nucleotide sequence ID" value="NZ_JAGUCO010000024.1"/>
</dbReference>
<feature type="chain" id="PRO_5046309679" evidence="2">
    <location>
        <begin position="27"/>
        <end position="453"/>
    </location>
</feature>
<evidence type="ECO:0000313" key="5">
    <source>
        <dbReference type="Proteomes" id="UP000708576"/>
    </source>
</evidence>
<feature type="domain" description="Peptidase M20 dimerisation" evidence="3">
    <location>
        <begin position="232"/>
        <end position="325"/>
    </location>
</feature>
<dbReference type="Gene3D" id="3.30.70.360">
    <property type="match status" value="1"/>
</dbReference>
<feature type="signal peptide" evidence="2">
    <location>
        <begin position="1"/>
        <end position="26"/>
    </location>
</feature>
<keyword evidence="5" id="KW-1185">Reference proteome</keyword>
<dbReference type="PIRSF" id="PIRSF005962">
    <property type="entry name" value="Pept_M20D_amidohydro"/>
    <property type="match status" value="1"/>
</dbReference>
<accession>A0ABS5K029</accession>
<keyword evidence="1" id="KW-0378">Hydrolase</keyword>
<dbReference type="InterPro" id="IPR011650">
    <property type="entry name" value="Peptidase_M20_dimer"/>
</dbReference>
<dbReference type="Pfam" id="PF01546">
    <property type="entry name" value="Peptidase_M20"/>
    <property type="match status" value="1"/>
</dbReference>
<evidence type="ECO:0000313" key="4">
    <source>
        <dbReference type="EMBL" id="MBS2100495.1"/>
    </source>
</evidence>
<evidence type="ECO:0000259" key="3">
    <source>
        <dbReference type="Pfam" id="PF07687"/>
    </source>
</evidence>
<dbReference type="Pfam" id="PF07687">
    <property type="entry name" value="M20_dimer"/>
    <property type="match status" value="1"/>
</dbReference>
<keyword evidence="2" id="KW-0732">Signal</keyword>
<sequence length="453" mass="48838">MKKIIKNALTLTMVTMVLVFSGSSLMAQESTLPQEVINQMEKVVDDNAEYIQDIFKDLHANPELPFQEVRTSGIVAAEFKKLGFEVHTGIGVTGVAAILRNGDGPVLMYRGDMDALAVKEETDLPYASTKIATDMDGNESPVMHACGHDANTTFVVALAHTMVEMKDKWSGTLVLIAQPAEENVQGAQAMVDAGLYTQYNVPKPDYFLAQHTAAFPTGSFLATDGRLTTGTTHIDVTFHGIGGHGSSPHHAKDPVVMAGMAIVQLQTVVSRYTDPEEVAVLTIGSVQAGVEHNVIPTSSHLKLKLHFSTNEVMDKMIKGIHDICNGIAMANGLSEDMMPTITQSGFGPAIYNDEALMATIRSATERTGFVKHRVDNISVPGSEDAFALIDGLEDVKGAYLFVGTAQPKLFAEAQAEGKEFPFMPHEPTYQVDLDGITFGSKLSALVALEILQK</sequence>
<protein>
    <submittedName>
        <fullName evidence="4">Amidohydrolase</fullName>
    </submittedName>
</protein>
<dbReference type="InterPro" id="IPR036264">
    <property type="entry name" value="Bact_exopeptidase_dim_dom"/>
</dbReference>
<evidence type="ECO:0000256" key="1">
    <source>
        <dbReference type="ARBA" id="ARBA00022801"/>
    </source>
</evidence>